<proteinExistence type="predicted"/>
<evidence type="ECO:0000313" key="3">
    <source>
        <dbReference type="Proteomes" id="UP001172457"/>
    </source>
</evidence>
<dbReference type="Proteomes" id="UP001172457">
    <property type="component" value="Chromosome 2"/>
</dbReference>
<feature type="chain" id="PRO_5041294561" evidence="1">
    <location>
        <begin position="27"/>
        <end position="136"/>
    </location>
</feature>
<evidence type="ECO:0000313" key="2">
    <source>
        <dbReference type="EMBL" id="KAJ9559968.1"/>
    </source>
</evidence>
<accession>A0AA38TN05</accession>
<protein>
    <submittedName>
        <fullName evidence="2">Uncharacterized protein</fullName>
    </submittedName>
</protein>
<comment type="caution">
    <text evidence="2">The sequence shown here is derived from an EMBL/GenBank/DDBJ whole genome shotgun (WGS) entry which is preliminary data.</text>
</comment>
<dbReference type="AlphaFoldDB" id="A0AA38TN05"/>
<sequence length="136" mass="15196">MASSRRFRHRCRWVTGRLPLMWSAGAVGVGDGPLGSSDDWLKGKKDEVDCYNVNTVPTVDGGGARKLGLRSLPLDDRLSNAGERLFCSAIRHRPIFFPNTAIQYMCQLRPTSAPKWVIKNDEISMLVMDFQQLSAI</sequence>
<name>A0AA38TN05_9ASTR</name>
<evidence type="ECO:0000256" key="1">
    <source>
        <dbReference type="SAM" id="SignalP"/>
    </source>
</evidence>
<keyword evidence="1" id="KW-0732">Signal</keyword>
<feature type="signal peptide" evidence="1">
    <location>
        <begin position="1"/>
        <end position="26"/>
    </location>
</feature>
<keyword evidence="3" id="KW-1185">Reference proteome</keyword>
<gene>
    <name evidence="2" type="ORF">OSB04_005128</name>
</gene>
<organism evidence="2 3">
    <name type="scientific">Centaurea solstitialis</name>
    <name type="common">yellow star-thistle</name>
    <dbReference type="NCBI Taxonomy" id="347529"/>
    <lineage>
        <taxon>Eukaryota</taxon>
        <taxon>Viridiplantae</taxon>
        <taxon>Streptophyta</taxon>
        <taxon>Embryophyta</taxon>
        <taxon>Tracheophyta</taxon>
        <taxon>Spermatophyta</taxon>
        <taxon>Magnoliopsida</taxon>
        <taxon>eudicotyledons</taxon>
        <taxon>Gunneridae</taxon>
        <taxon>Pentapetalae</taxon>
        <taxon>asterids</taxon>
        <taxon>campanulids</taxon>
        <taxon>Asterales</taxon>
        <taxon>Asteraceae</taxon>
        <taxon>Carduoideae</taxon>
        <taxon>Cardueae</taxon>
        <taxon>Centaureinae</taxon>
        <taxon>Centaurea</taxon>
    </lineage>
</organism>
<dbReference type="EMBL" id="JARYMX010000002">
    <property type="protein sequence ID" value="KAJ9559968.1"/>
    <property type="molecule type" value="Genomic_DNA"/>
</dbReference>
<reference evidence="2" key="1">
    <citation type="submission" date="2023-03" db="EMBL/GenBank/DDBJ databases">
        <title>Chromosome-scale reference genome and RAD-based genetic map of yellow starthistle (Centaurea solstitialis) reveal putative structural variation and QTLs associated with invader traits.</title>
        <authorList>
            <person name="Reatini B."/>
            <person name="Cang F.A."/>
            <person name="Jiang Q."/>
            <person name="Mckibben M.T.W."/>
            <person name="Barker M.S."/>
            <person name="Rieseberg L.H."/>
            <person name="Dlugosch K.M."/>
        </authorList>
    </citation>
    <scope>NUCLEOTIDE SEQUENCE</scope>
    <source>
        <strain evidence="2">CAN-66</strain>
        <tissue evidence="2">Leaf</tissue>
    </source>
</reference>